<dbReference type="EMBL" id="LRPN01000078">
    <property type="protein sequence ID" value="KWZ81152.1"/>
    <property type="molecule type" value="Genomic_DNA"/>
</dbReference>
<dbReference type="AlphaFoldDB" id="A0A133KNR3"/>
<gene>
    <name evidence="1" type="ORF">HMPREF3213_02088</name>
</gene>
<sequence length="58" mass="6646">MVTVKNAMESKSTYRVGKGPRRFEVRNFRIKNPPLQANVCLHKGDYDHIKKRGSGLLC</sequence>
<reference evidence="2" key="1">
    <citation type="submission" date="2016-01" db="EMBL/GenBank/DDBJ databases">
        <authorList>
            <person name="Mitreva M."/>
            <person name="Pepin K.H."/>
            <person name="Mihindukulasuriya K.A."/>
            <person name="Fulton R."/>
            <person name="Fronick C."/>
            <person name="O'Laughlin M."/>
            <person name="Miner T."/>
            <person name="Herter B."/>
            <person name="Rosa B.A."/>
            <person name="Cordes M."/>
            <person name="Tomlinson C."/>
            <person name="Wollam A."/>
            <person name="Palsikar V.B."/>
            <person name="Mardis E.R."/>
            <person name="Wilson R.K."/>
        </authorList>
    </citation>
    <scope>NUCLEOTIDE SEQUENCE [LARGE SCALE GENOMIC DNA]</scope>
    <source>
        <strain evidence="2">GED7749B</strain>
    </source>
</reference>
<evidence type="ECO:0000313" key="1">
    <source>
        <dbReference type="EMBL" id="KWZ81152.1"/>
    </source>
</evidence>
<evidence type="ECO:0000313" key="2">
    <source>
        <dbReference type="Proteomes" id="UP000070376"/>
    </source>
</evidence>
<dbReference type="Proteomes" id="UP000070376">
    <property type="component" value="Unassembled WGS sequence"/>
</dbReference>
<organism evidence="1 2">
    <name type="scientific">Heyndrickxia coagulans</name>
    <name type="common">Weizmannia coagulans</name>
    <dbReference type="NCBI Taxonomy" id="1398"/>
    <lineage>
        <taxon>Bacteria</taxon>
        <taxon>Bacillati</taxon>
        <taxon>Bacillota</taxon>
        <taxon>Bacilli</taxon>
        <taxon>Bacillales</taxon>
        <taxon>Bacillaceae</taxon>
        <taxon>Heyndrickxia</taxon>
    </lineage>
</organism>
<comment type="caution">
    <text evidence="1">The sequence shown here is derived from an EMBL/GenBank/DDBJ whole genome shotgun (WGS) entry which is preliminary data.</text>
</comment>
<protein>
    <submittedName>
        <fullName evidence="1">Uncharacterized protein</fullName>
    </submittedName>
</protein>
<name>A0A133KNR3_HEYCO</name>
<proteinExistence type="predicted"/>
<accession>A0A133KNR3</accession>